<evidence type="ECO:0000259" key="1">
    <source>
        <dbReference type="Pfam" id="PF12867"/>
    </source>
</evidence>
<dbReference type="Proteomes" id="UP000004221">
    <property type="component" value="Unassembled WGS sequence"/>
</dbReference>
<dbReference type="InterPro" id="IPR024775">
    <property type="entry name" value="DinB-like"/>
</dbReference>
<dbReference type="Gene3D" id="1.20.120.450">
    <property type="entry name" value="dinb family like domain"/>
    <property type="match status" value="1"/>
</dbReference>
<dbReference type="SUPFAM" id="SSF109854">
    <property type="entry name" value="DinB/YfiT-like putative metalloenzymes"/>
    <property type="match status" value="1"/>
</dbReference>
<organism evidence="2 3">
    <name type="scientific">Nitrolancea hollandica Lb</name>
    <dbReference type="NCBI Taxonomy" id="1129897"/>
    <lineage>
        <taxon>Bacteria</taxon>
        <taxon>Pseudomonadati</taxon>
        <taxon>Thermomicrobiota</taxon>
        <taxon>Thermomicrobia</taxon>
        <taxon>Sphaerobacterales</taxon>
        <taxon>Sphaerobacterineae</taxon>
        <taxon>Sphaerobacteraceae</taxon>
        <taxon>Nitrolancea</taxon>
    </lineage>
</organism>
<keyword evidence="3" id="KW-1185">Reference proteome</keyword>
<evidence type="ECO:0000313" key="3">
    <source>
        <dbReference type="Proteomes" id="UP000004221"/>
    </source>
</evidence>
<dbReference type="EMBL" id="CAGS01000007">
    <property type="protein sequence ID" value="CCF82401.1"/>
    <property type="molecule type" value="Genomic_DNA"/>
</dbReference>
<dbReference type="AlphaFoldDB" id="I4ECI9"/>
<dbReference type="RefSeq" id="WP_008474533.1">
    <property type="nucleotide sequence ID" value="NZ_CAGS01000007.1"/>
</dbReference>
<name>I4ECI9_9BACT</name>
<dbReference type="Pfam" id="PF12867">
    <property type="entry name" value="DinB_2"/>
    <property type="match status" value="1"/>
</dbReference>
<evidence type="ECO:0000313" key="2">
    <source>
        <dbReference type="EMBL" id="CCF82401.1"/>
    </source>
</evidence>
<sequence>MDEQQIRLSLTNTPNLLSKRLTPQRDELKLTRGPGRGQWSAREIVAHLRDTEARIFPKLYLIAVEDDPDLRRVEGQPPTDSWRPDDLTLVVMGQFRRLRQSTLSLLRELPTAAWERRGRDSDGTSVSLRELAEYLVAHDAEHLDELDRVLLARNAMPPNVFPRVLIGI</sequence>
<protein>
    <recommendedName>
        <fullName evidence="1">DinB-like domain-containing protein</fullName>
    </recommendedName>
</protein>
<comment type="caution">
    <text evidence="2">The sequence shown here is derived from an EMBL/GenBank/DDBJ whole genome shotgun (WGS) entry which is preliminary data.</text>
</comment>
<reference evidence="2 3" key="1">
    <citation type="journal article" date="2012" name="ISME J.">
        <title>Nitrification expanded: discovery, physiology and genomics of a nitrite-oxidizing bacterium from the phylum Chloroflexi.</title>
        <authorList>
            <person name="Sorokin D.Y."/>
            <person name="Lucker S."/>
            <person name="Vejmelkova D."/>
            <person name="Kostrikina N.A."/>
            <person name="Kleerebezem R."/>
            <person name="Rijpstra W.I."/>
            <person name="Damste J.S."/>
            <person name="Le Paslier D."/>
            <person name="Muyzer G."/>
            <person name="Wagner M."/>
            <person name="van Loosdrecht M.C."/>
            <person name="Daims H."/>
        </authorList>
    </citation>
    <scope>NUCLEOTIDE SEQUENCE [LARGE SCALE GENOMIC DNA]</scope>
    <source>
        <strain evidence="3">none</strain>
    </source>
</reference>
<dbReference type="OrthoDB" id="2374795at2"/>
<feature type="domain" description="DinB-like" evidence="1">
    <location>
        <begin position="11"/>
        <end position="144"/>
    </location>
</feature>
<gene>
    <name evidence="2" type="ORF">NITHO_1040024</name>
</gene>
<dbReference type="InterPro" id="IPR034660">
    <property type="entry name" value="DinB/YfiT-like"/>
</dbReference>
<proteinExistence type="predicted"/>
<accession>I4ECI9</accession>